<feature type="non-terminal residue" evidence="7">
    <location>
        <position position="1"/>
    </location>
</feature>
<proteinExistence type="predicted"/>
<keyword evidence="3 6" id="KW-0547">Nucleotide-binding</keyword>
<evidence type="ECO:0000256" key="6">
    <source>
        <dbReference type="RuleBase" id="RU364126"/>
    </source>
</evidence>
<comment type="catalytic activity">
    <reaction evidence="6">
        <text>1D-myo-inositol 1,3,4,5,6-pentakisphosphate + ATP = 1D-myo-inositol hexakisphosphate + ADP + H(+)</text>
        <dbReference type="Rhea" id="RHEA:20313"/>
        <dbReference type="ChEBI" id="CHEBI:15378"/>
        <dbReference type="ChEBI" id="CHEBI:30616"/>
        <dbReference type="ChEBI" id="CHEBI:57733"/>
        <dbReference type="ChEBI" id="CHEBI:58130"/>
        <dbReference type="ChEBI" id="CHEBI:456216"/>
        <dbReference type="EC" id="2.7.1.158"/>
    </reaction>
</comment>
<reference evidence="8" key="1">
    <citation type="submission" date="2022-10" db="EMBL/GenBank/DDBJ databases">
        <title>Genome assembly of Pristionchus species.</title>
        <authorList>
            <person name="Yoshida K."/>
            <person name="Sommer R.J."/>
        </authorList>
    </citation>
    <scope>NUCLEOTIDE SEQUENCE [LARGE SCALE GENOMIC DNA]</scope>
    <source>
        <strain evidence="8">RS5460</strain>
    </source>
</reference>
<dbReference type="GO" id="GO:0005634">
    <property type="term" value="C:nucleus"/>
    <property type="evidence" value="ECO:0007669"/>
    <property type="project" value="TreeGrafter"/>
</dbReference>
<dbReference type="AlphaFoldDB" id="A0AAN4ZHJ0"/>
<comment type="function">
    <text evidence="6">Phosphorylates Ins(1,3,4,5,6)P5 at position 2 to form Ins(1,2,3,4,5,6)P6 (InsP6 or phytate).</text>
</comment>
<dbReference type="Proteomes" id="UP001328107">
    <property type="component" value="Unassembled WGS sequence"/>
</dbReference>
<evidence type="ECO:0000256" key="3">
    <source>
        <dbReference type="ARBA" id="ARBA00022741"/>
    </source>
</evidence>
<evidence type="ECO:0000256" key="4">
    <source>
        <dbReference type="ARBA" id="ARBA00022777"/>
    </source>
</evidence>
<keyword evidence="5 6" id="KW-0067">ATP-binding</keyword>
<evidence type="ECO:0000256" key="5">
    <source>
        <dbReference type="ARBA" id="ARBA00022840"/>
    </source>
</evidence>
<evidence type="ECO:0000256" key="2">
    <source>
        <dbReference type="ARBA" id="ARBA00022679"/>
    </source>
</evidence>
<evidence type="ECO:0000313" key="8">
    <source>
        <dbReference type="Proteomes" id="UP001328107"/>
    </source>
</evidence>
<name>A0AAN4ZHJ0_9BILA</name>
<keyword evidence="2 6" id="KW-0808">Transferase</keyword>
<dbReference type="PANTHER" id="PTHR14456">
    <property type="entry name" value="INOSITOL POLYPHOSPHATE KINASE 1"/>
    <property type="match status" value="1"/>
</dbReference>
<comment type="caution">
    <text evidence="7">The sequence shown here is derived from an EMBL/GenBank/DDBJ whole genome shotgun (WGS) entry which is preliminary data.</text>
</comment>
<protein>
    <recommendedName>
        <fullName evidence="1 6">Inositol-pentakisphosphate 2-kinase</fullName>
        <ecNumber evidence="1 6">2.7.1.158</ecNumber>
    </recommendedName>
</protein>
<evidence type="ECO:0000313" key="7">
    <source>
        <dbReference type="EMBL" id="GMR37065.1"/>
    </source>
</evidence>
<dbReference type="GO" id="GO:0005524">
    <property type="term" value="F:ATP binding"/>
    <property type="evidence" value="ECO:0007669"/>
    <property type="project" value="UniProtKB-KW"/>
</dbReference>
<comment type="domain">
    <text evidence="6">The EXKPK motif is conserved in inositol-pentakisphosphate 2-kinases of both family 1 and 2.</text>
</comment>
<dbReference type="PANTHER" id="PTHR14456:SF2">
    <property type="entry name" value="INOSITOL-PENTAKISPHOSPHATE 2-KINASE"/>
    <property type="match status" value="1"/>
</dbReference>
<dbReference type="GO" id="GO:0035299">
    <property type="term" value="F:inositol-1,3,4,5,6-pentakisphosphate 2-kinase activity"/>
    <property type="evidence" value="ECO:0007669"/>
    <property type="project" value="UniProtKB-EC"/>
</dbReference>
<organism evidence="7 8">
    <name type="scientific">Pristionchus mayeri</name>
    <dbReference type="NCBI Taxonomy" id="1317129"/>
    <lineage>
        <taxon>Eukaryota</taxon>
        <taxon>Metazoa</taxon>
        <taxon>Ecdysozoa</taxon>
        <taxon>Nematoda</taxon>
        <taxon>Chromadorea</taxon>
        <taxon>Rhabditida</taxon>
        <taxon>Rhabditina</taxon>
        <taxon>Diplogasteromorpha</taxon>
        <taxon>Diplogasteroidea</taxon>
        <taxon>Neodiplogasteridae</taxon>
        <taxon>Pristionchus</taxon>
    </lineage>
</organism>
<dbReference type="InterPro" id="IPR009286">
    <property type="entry name" value="Ins_P5_2-kin"/>
</dbReference>
<evidence type="ECO:0000256" key="1">
    <source>
        <dbReference type="ARBA" id="ARBA00012023"/>
    </source>
</evidence>
<accession>A0AAN4ZHJ0</accession>
<dbReference type="Pfam" id="PF06090">
    <property type="entry name" value="Ins_P5_2-kin"/>
    <property type="match status" value="1"/>
</dbReference>
<dbReference type="EC" id="2.7.1.158" evidence="1 6"/>
<dbReference type="EMBL" id="BTRK01000002">
    <property type="protein sequence ID" value="GMR37065.1"/>
    <property type="molecule type" value="Genomic_DNA"/>
</dbReference>
<keyword evidence="4 6" id="KW-0418">Kinase</keyword>
<keyword evidence="8" id="KW-1185">Reference proteome</keyword>
<dbReference type="GO" id="GO:0032958">
    <property type="term" value="P:inositol phosphate biosynthetic process"/>
    <property type="evidence" value="ECO:0007669"/>
    <property type="project" value="TreeGrafter"/>
</dbReference>
<sequence length="449" mass="50370">PSLSSMARPRKNGRLPSPPIMVVDVSLYRSFCFRGEGRANIVISAKHRHTNNRIVWRFAKTRKSGELSLKTKSLVVGEFMETMVSPLLDSKFLVKPRTVEMRVEDVHQLAKIPKLEWNSKVEDVSELESVPSSVSLLPLSSVPQGVLTITCLEMLDATCIPKRFVALSDHSTVTMEIKPKQGFYQNHPGIDLPYCNNCILQMEKCVGKGSTFSSMYDFCPLSLFSTEKKEQKEALEALIRDPHRNLRIFLDGKTVHSNESFLEKDELQRTLYQEGESSLEDLLEGVLSVLNAESSEGGSGDGRESLLQQLLKGQRMDELGIVKAHQLFFTLSQKEQAEVGRKVQSQGGLSFLQDQSPVSLLKRFFLAATLKDCSIMISLRLIKNDSDLREETDLIRLPSNKTFAYSVKVVDLDPKSPKNMISSHRRLMGGAAILKADSSLRRPCVRQPL</sequence>
<gene>
    <name evidence="7" type="ORF">PMAYCL1PPCAC_07260</name>
</gene>